<keyword evidence="3" id="KW-1185">Reference proteome</keyword>
<gene>
    <name evidence="2" type="ORF">HINF_LOCUS23329</name>
    <name evidence="1" type="ORF">HINF_LOCUS33264</name>
</gene>
<sequence length="543" mass="63689">MPISSSQKQLLRDIGNQFMQIQDTTFKQYLAIWIKNYRNQTSKPNKMLIELKECINQITDNQSKQAGIKIYTAINQGFRESDWQSMVLIEQKQQSTIIFSPIRKSLYWECVQSDISLSCADKDLLSHINILLAKNANIQLQLLLISRLSKHDFDLGAFMKELSVTFSKQTQSFSDKQILHQLLLKAQKQNQTIFIWLLLEFGGINAIKSIETKLKRVFTCSENELEPLEVEVVQQNLNNQQENIQVSSSAVQLPLVEQSLPDVSCVQSPTAFNEFQDAACLQNESVTHYVPDIWETYKSMQSNKDVEKRKRMQKLAEARQSLKQQTQHKQDLLNESIIVQEQLSPKKKTKLNPKLAEDQTNTPVETALFPYKFSQHDLIRHRNMLSYSGQRKSDVCDQLQSRMRLLTYLNTQKELLNHYYDENKNQQQIQNNNWAQISSFNAELIPWVTKLKNKLSQQREYLNYLQLVQFKTFIQLQRTNLKQCKRKYLLFKMMKVKQMKLINLKLNRGLLKNVRESTEIKEILDIWDLLCQDKLDLELIEPE</sequence>
<organism evidence="1">
    <name type="scientific">Hexamita inflata</name>
    <dbReference type="NCBI Taxonomy" id="28002"/>
    <lineage>
        <taxon>Eukaryota</taxon>
        <taxon>Metamonada</taxon>
        <taxon>Diplomonadida</taxon>
        <taxon>Hexamitidae</taxon>
        <taxon>Hexamitinae</taxon>
        <taxon>Hexamita</taxon>
    </lineage>
</organism>
<name>A0AA86Q4P2_9EUKA</name>
<comment type="caution">
    <text evidence="1">The sequence shown here is derived from an EMBL/GenBank/DDBJ whole genome shotgun (WGS) entry which is preliminary data.</text>
</comment>
<accession>A0AA86Q4P2</accession>
<proteinExistence type="predicted"/>
<evidence type="ECO:0000313" key="2">
    <source>
        <dbReference type="EMBL" id="CAL6012487.1"/>
    </source>
</evidence>
<evidence type="ECO:0000313" key="3">
    <source>
        <dbReference type="Proteomes" id="UP001642409"/>
    </source>
</evidence>
<evidence type="ECO:0000313" key="1">
    <source>
        <dbReference type="EMBL" id="CAI9945619.1"/>
    </source>
</evidence>
<dbReference type="EMBL" id="CAXDID020000066">
    <property type="protein sequence ID" value="CAL6012487.1"/>
    <property type="molecule type" value="Genomic_DNA"/>
</dbReference>
<dbReference type="EMBL" id="CATOUU010000747">
    <property type="protein sequence ID" value="CAI9945619.1"/>
    <property type="molecule type" value="Genomic_DNA"/>
</dbReference>
<protein>
    <submittedName>
        <fullName evidence="2">Hypothetical_protein</fullName>
    </submittedName>
</protein>
<dbReference type="Proteomes" id="UP001642409">
    <property type="component" value="Unassembled WGS sequence"/>
</dbReference>
<dbReference type="AlphaFoldDB" id="A0AA86Q4P2"/>
<reference evidence="2 3" key="2">
    <citation type="submission" date="2024-07" db="EMBL/GenBank/DDBJ databases">
        <authorList>
            <person name="Akdeniz Z."/>
        </authorList>
    </citation>
    <scope>NUCLEOTIDE SEQUENCE [LARGE SCALE GENOMIC DNA]</scope>
</reference>
<reference evidence="1" key="1">
    <citation type="submission" date="2023-06" db="EMBL/GenBank/DDBJ databases">
        <authorList>
            <person name="Kurt Z."/>
        </authorList>
    </citation>
    <scope>NUCLEOTIDE SEQUENCE</scope>
</reference>